<evidence type="ECO:0000259" key="3">
    <source>
        <dbReference type="PROSITE" id="PS50110"/>
    </source>
</evidence>
<dbReference type="Pfam" id="PF00072">
    <property type="entry name" value="Response_reg"/>
    <property type="match status" value="1"/>
</dbReference>
<proteinExistence type="predicted"/>
<keyword evidence="1 2" id="KW-0597">Phosphoprotein</keyword>
<feature type="domain" description="Response regulatory" evidence="3">
    <location>
        <begin position="3"/>
        <end position="119"/>
    </location>
</feature>
<comment type="caution">
    <text evidence="4">The sequence shown here is derived from an EMBL/GenBank/DDBJ whole genome shotgun (WGS) entry which is preliminary data.</text>
</comment>
<dbReference type="Gene3D" id="3.40.50.2300">
    <property type="match status" value="1"/>
</dbReference>
<organism evidence="4 5">
    <name type="scientific">Rubricella aquisinus</name>
    <dbReference type="NCBI Taxonomy" id="2028108"/>
    <lineage>
        <taxon>Bacteria</taxon>
        <taxon>Pseudomonadati</taxon>
        <taxon>Pseudomonadota</taxon>
        <taxon>Alphaproteobacteria</taxon>
        <taxon>Rhodobacterales</taxon>
        <taxon>Paracoccaceae</taxon>
        <taxon>Rubricella</taxon>
    </lineage>
</organism>
<dbReference type="PANTHER" id="PTHR44591">
    <property type="entry name" value="STRESS RESPONSE REGULATOR PROTEIN 1"/>
    <property type="match status" value="1"/>
</dbReference>
<name>A0A840X7H2_9RHOB</name>
<dbReference type="SUPFAM" id="SSF52172">
    <property type="entry name" value="CheY-like"/>
    <property type="match status" value="1"/>
</dbReference>
<dbReference type="PROSITE" id="PS50110">
    <property type="entry name" value="RESPONSE_REGULATORY"/>
    <property type="match status" value="1"/>
</dbReference>
<sequence length="119" mass="13087">MSLILAVDDTRALRNMLVSCLRGAGHEVIEAADGQEALSQLRKHRPDMVITDLNMPVMNGLDFIENARAAPEGRTLPMVLLTTETAPELKQRAREVKATGWIAKPFDPDQILGLVEQLA</sequence>
<evidence type="ECO:0000313" key="4">
    <source>
        <dbReference type="EMBL" id="MBB5516657.1"/>
    </source>
</evidence>
<reference evidence="4 5" key="1">
    <citation type="submission" date="2020-08" db="EMBL/GenBank/DDBJ databases">
        <title>Genomic Encyclopedia of Type Strains, Phase IV (KMG-IV): sequencing the most valuable type-strain genomes for metagenomic binning, comparative biology and taxonomic classification.</title>
        <authorList>
            <person name="Goeker M."/>
        </authorList>
    </citation>
    <scope>NUCLEOTIDE SEQUENCE [LARGE SCALE GENOMIC DNA]</scope>
    <source>
        <strain evidence="4 5">DSM 103377</strain>
    </source>
</reference>
<dbReference type="InterPro" id="IPR001789">
    <property type="entry name" value="Sig_transdc_resp-reg_receiver"/>
</dbReference>
<evidence type="ECO:0000256" key="1">
    <source>
        <dbReference type="ARBA" id="ARBA00022553"/>
    </source>
</evidence>
<keyword evidence="5" id="KW-1185">Reference proteome</keyword>
<dbReference type="RefSeq" id="WP_184012488.1">
    <property type="nucleotide sequence ID" value="NZ_JACIJS010000008.1"/>
</dbReference>
<dbReference type="PANTHER" id="PTHR44591:SF25">
    <property type="entry name" value="CHEMOTAXIS TWO-COMPONENT RESPONSE REGULATOR"/>
    <property type="match status" value="1"/>
</dbReference>
<feature type="modified residue" description="4-aspartylphosphate" evidence="2">
    <location>
        <position position="52"/>
    </location>
</feature>
<evidence type="ECO:0000256" key="2">
    <source>
        <dbReference type="PROSITE-ProRule" id="PRU00169"/>
    </source>
</evidence>
<dbReference type="AlphaFoldDB" id="A0A840X7H2"/>
<protein>
    <submittedName>
        <fullName evidence="4">Two-component system chemotaxis response regulator CheY</fullName>
    </submittedName>
</protein>
<dbReference type="InterPro" id="IPR011006">
    <property type="entry name" value="CheY-like_superfamily"/>
</dbReference>
<dbReference type="SMART" id="SM00448">
    <property type="entry name" value="REC"/>
    <property type="match status" value="1"/>
</dbReference>
<dbReference type="InterPro" id="IPR050595">
    <property type="entry name" value="Bact_response_regulator"/>
</dbReference>
<gene>
    <name evidence="4" type="ORF">FHS89_002697</name>
</gene>
<dbReference type="Proteomes" id="UP000553766">
    <property type="component" value="Unassembled WGS sequence"/>
</dbReference>
<dbReference type="GO" id="GO:0000160">
    <property type="term" value="P:phosphorelay signal transduction system"/>
    <property type="evidence" value="ECO:0007669"/>
    <property type="project" value="InterPro"/>
</dbReference>
<evidence type="ECO:0000313" key="5">
    <source>
        <dbReference type="Proteomes" id="UP000553766"/>
    </source>
</evidence>
<accession>A0A840X7H2</accession>
<dbReference type="EMBL" id="JACIJS010000008">
    <property type="protein sequence ID" value="MBB5516657.1"/>
    <property type="molecule type" value="Genomic_DNA"/>
</dbReference>